<dbReference type="EMBL" id="BIFS01000001">
    <property type="protein sequence ID" value="GCE17615.1"/>
    <property type="molecule type" value="Genomic_DNA"/>
</dbReference>
<comment type="caution">
    <text evidence="1">The sequence shown here is derived from an EMBL/GenBank/DDBJ whole genome shotgun (WGS) entry which is preliminary data.</text>
</comment>
<dbReference type="Proteomes" id="UP000287188">
    <property type="component" value="Unassembled WGS sequence"/>
</dbReference>
<evidence type="ECO:0008006" key="3">
    <source>
        <dbReference type="Google" id="ProtNLM"/>
    </source>
</evidence>
<name>A0A402AEU3_9CHLR</name>
<dbReference type="Gene3D" id="3.30.930.10">
    <property type="entry name" value="Bira Bifunctional Protein, Domain 2"/>
    <property type="match status" value="1"/>
</dbReference>
<accession>A0A402AEU3</accession>
<protein>
    <recommendedName>
        <fullName evidence="3">Prolyl-tRNA synthetase</fullName>
    </recommendedName>
</protein>
<dbReference type="AlphaFoldDB" id="A0A402AEU3"/>
<keyword evidence="2" id="KW-1185">Reference proteome</keyword>
<reference evidence="2" key="1">
    <citation type="submission" date="2018-12" db="EMBL/GenBank/DDBJ databases">
        <title>Tengunoibacter tsumagoiensis gen. nov., sp. nov., Dictyobacter kobayashii sp. nov., D. alpinus sp. nov., and D. joshuensis sp. nov. and description of Dictyobacteraceae fam. nov. within the order Ktedonobacterales isolated from Tengu-no-mugimeshi.</title>
        <authorList>
            <person name="Wang C.M."/>
            <person name="Zheng Y."/>
            <person name="Sakai Y."/>
            <person name="Toyoda A."/>
            <person name="Minakuchi Y."/>
            <person name="Abe K."/>
            <person name="Yokota A."/>
            <person name="Yabe S."/>
        </authorList>
    </citation>
    <scope>NUCLEOTIDE SEQUENCE [LARGE SCALE GENOMIC DNA]</scope>
    <source>
        <strain evidence="2">Uno11</strain>
    </source>
</reference>
<organism evidence="1 2">
    <name type="scientific">Dictyobacter kobayashii</name>
    <dbReference type="NCBI Taxonomy" id="2014872"/>
    <lineage>
        <taxon>Bacteria</taxon>
        <taxon>Bacillati</taxon>
        <taxon>Chloroflexota</taxon>
        <taxon>Ktedonobacteria</taxon>
        <taxon>Ktedonobacterales</taxon>
        <taxon>Dictyobacteraceae</taxon>
        <taxon>Dictyobacter</taxon>
    </lineage>
</organism>
<evidence type="ECO:0000313" key="2">
    <source>
        <dbReference type="Proteomes" id="UP000287188"/>
    </source>
</evidence>
<sequence>MRISQLLTTTLREVPRESEGVNQELLVRAGFVRQLTSGVYSFLPLGTGSYRRSRPLYAKRWIVLVARK</sequence>
<proteinExistence type="predicted"/>
<dbReference type="RefSeq" id="WP_218031770.1">
    <property type="nucleotide sequence ID" value="NZ_BIFS01000001.1"/>
</dbReference>
<evidence type="ECO:0000313" key="1">
    <source>
        <dbReference type="EMBL" id="GCE17615.1"/>
    </source>
</evidence>
<dbReference type="InterPro" id="IPR045864">
    <property type="entry name" value="aa-tRNA-synth_II/BPL/LPL"/>
</dbReference>
<gene>
    <name evidence="1" type="ORF">KDK_14150</name>
</gene>